<evidence type="ECO:0000313" key="3">
    <source>
        <dbReference type="Proteomes" id="UP001076655"/>
    </source>
</evidence>
<feature type="transmembrane region" description="Helical" evidence="1">
    <location>
        <begin position="83"/>
        <end position="103"/>
    </location>
</feature>
<dbReference type="SUPFAM" id="SSF103473">
    <property type="entry name" value="MFS general substrate transporter"/>
    <property type="match status" value="1"/>
</dbReference>
<keyword evidence="1" id="KW-0472">Membrane</keyword>
<feature type="transmembrane region" description="Helical" evidence="1">
    <location>
        <begin position="15"/>
        <end position="35"/>
    </location>
</feature>
<name>A0A9Q4GSU9_MORMO</name>
<dbReference type="InterPro" id="IPR036259">
    <property type="entry name" value="MFS_trans_sf"/>
</dbReference>
<evidence type="ECO:0000313" key="2">
    <source>
        <dbReference type="EMBL" id="MCY0791321.1"/>
    </source>
</evidence>
<reference evidence="2" key="1">
    <citation type="submission" date="2022-08" db="EMBL/GenBank/DDBJ databases">
        <authorList>
            <person name="Dale J.L."/>
        </authorList>
    </citation>
    <scope>NUCLEOTIDE SEQUENCE</scope>
    <source>
        <strain evidence="2">2022EL-00758</strain>
    </source>
</reference>
<feature type="transmembrane region" description="Helical" evidence="1">
    <location>
        <begin position="55"/>
        <end position="76"/>
    </location>
</feature>
<dbReference type="RefSeq" id="WP_267785799.1">
    <property type="nucleotide sequence ID" value="NZ_JAPNMI010000009.1"/>
</dbReference>
<protein>
    <submittedName>
        <fullName evidence="2">Uncharacterized protein</fullName>
    </submittedName>
</protein>
<keyword evidence="1" id="KW-1133">Transmembrane helix</keyword>
<gene>
    <name evidence="2" type="ORF">N0392_16695</name>
</gene>
<sequence length="209" mass="23176">MIAGFFSSPRENRPLLVVLAVFTGAVLSTLFVRMFSLSLGDLRGIFALSPAEGSWLNVALNAAQLISMTLVPWFMVVFGAEKILISASSLLLGCCLIMSFTGADFSMPWLVMFHFLIGFSLGVYLPMTISLALKSLKPPLWLTVMAAYSLQLTCFRGNGRRCFSIRHSGRDCGLAVDLCYQWRVCCCYYFSCTERYCPQSGKQRHAGTK</sequence>
<accession>A0A9Q4GSU9</accession>
<dbReference type="EMBL" id="JAPNMI010000009">
    <property type="protein sequence ID" value="MCY0791321.1"/>
    <property type="molecule type" value="Genomic_DNA"/>
</dbReference>
<comment type="caution">
    <text evidence="2">The sequence shown here is derived from an EMBL/GenBank/DDBJ whole genome shotgun (WGS) entry which is preliminary data.</text>
</comment>
<feature type="transmembrane region" description="Helical" evidence="1">
    <location>
        <begin position="109"/>
        <end position="133"/>
    </location>
</feature>
<proteinExistence type="predicted"/>
<organism evidence="2 3">
    <name type="scientific">Morganella morganii</name>
    <name type="common">Proteus morganii</name>
    <dbReference type="NCBI Taxonomy" id="582"/>
    <lineage>
        <taxon>Bacteria</taxon>
        <taxon>Pseudomonadati</taxon>
        <taxon>Pseudomonadota</taxon>
        <taxon>Gammaproteobacteria</taxon>
        <taxon>Enterobacterales</taxon>
        <taxon>Morganellaceae</taxon>
        <taxon>Morganella</taxon>
    </lineage>
</organism>
<dbReference type="Proteomes" id="UP001076655">
    <property type="component" value="Unassembled WGS sequence"/>
</dbReference>
<dbReference type="AlphaFoldDB" id="A0A9Q4GSU9"/>
<dbReference type="Gene3D" id="1.20.1250.20">
    <property type="entry name" value="MFS general substrate transporter like domains"/>
    <property type="match status" value="1"/>
</dbReference>
<evidence type="ECO:0000256" key="1">
    <source>
        <dbReference type="SAM" id="Phobius"/>
    </source>
</evidence>
<keyword evidence="1" id="KW-0812">Transmembrane</keyword>